<dbReference type="AlphaFoldDB" id="A0A1A9US52"/>
<reference evidence="4" key="1">
    <citation type="submission" date="2020-05" db="UniProtKB">
        <authorList>
            <consortium name="EnsemblMetazoa"/>
        </authorList>
    </citation>
    <scope>IDENTIFICATION</scope>
    <source>
        <strain evidence="4">TTRI</strain>
    </source>
</reference>
<name>A0A1A9US52_GLOAU</name>
<organism evidence="4 5">
    <name type="scientific">Glossina austeni</name>
    <name type="common">Savannah tsetse fly</name>
    <dbReference type="NCBI Taxonomy" id="7395"/>
    <lineage>
        <taxon>Eukaryota</taxon>
        <taxon>Metazoa</taxon>
        <taxon>Ecdysozoa</taxon>
        <taxon>Arthropoda</taxon>
        <taxon>Hexapoda</taxon>
        <taxon>Insecta</taxon>
        <taxon>Pterygota</taxon>
        <taxon>Neoptera</taxon>
        <taxon>Endopterygota</taxon>
        <taxon>Diptera</taxon>
        <taxon>Brachycera</taxon>
        <taxon>Muscomorpha</taxon>
        <taxon>Hippoboscoidea</taxon>
        <taxon>Glossinidae</taxon>
        <taxon>Glossina</taxon>
    </lineage>
</organism>
<evidence type="ECO:0000256" key="1">
    <source>
        <dbReference type="ARBA" id="ARBA00022884"/>
    </source>
</evidence>
<dbReference type="PROSITE" id="PS50102">
    <property type="entry name" value="RRM"/>
    <property type="match status" value="1"/>
</dbReference>
<dbReference type="Pfam" id="PF00076">
    <property type="entry name" value="RRM_1"/>
    <property type="match status" value="1"/>
</dbReference>
<dbReference type="PANTHER" id="PTHR48027">
    <property type="entry name" value="HETEROGENEOUS NUCLEAR RIBONUCLEOPROTEIN 87F-RELATED"/>
    <property type="match status" value="1"/>
</dbReference>
<feature type="domain" description="RRM" evidence="3">
    <location>
        <begin position="63"/>
        <end position="152"/>
    </location>
</feature>
<accession>A0A1A9US52</accession>
<dbReference type="InterPro" id="IPR052462">
    <property type="entry name" value="SLIRP/GR-RBP-like"/>
</dbReference>
<dbReference type="InterPro" id="IPR035979">
    <property type="entry name" value="RBD_domain_sf"/>
</dbReference>
<keyword evidence="5" id="KW-1185">Reference proteome</keyword>
<protein>
    <recommendedName>
        <fullName evidence="3">RRM domain-containing protein</fullName>
    </recommendedName>
</protein>
<dbReference type="GO" id="GO:0003723">
    <property type="term" value="F:RNA binding"/>
    <property type="evidence" value="ECO:0007669"/>
    <property type="project" value="UniProtKB-UniRule"/>
</dbReference>
<dbReference type="InterPro" id="IPR012677">
    <property type="entry name" value="Nucleotide-bd_a/b_plait_sf"/>
</dbReference>
<dbReference type="Gene3D" id="3.30.70.330">
    <property type="match status" value="1"/>
</dbReference>
<evidence type="ECO:0000313" key="4">
    <source>
        <dbReference type="EnsemblMetazoa" id="GAUT013546-PA"/>
    </source>
</evidence>
<evidence type="ECO:0000259" key="3">
    <source>
        <dbReference type="PROSITE" id="PS50102"/>
    </source>
</evidence>
<dbReference type="Proteomes" id="UP000078200">
    <property type="component" value="Unassembled WGS sequence"/>
</dbReference>
<evidence type="ECO:0000256" key="2">
    <source>
        <dbReference type="PROSITE-ProRule" id="PRU00176"/>
    </source>
</evidence>
<dbReference type="STRING" id="7395.A0A1A9US52"/>
<dbReference type="EnsemblMetazoa" id="GAUT013546-RA">
    <property type="protein sequence ID" value="GAUT013546-PA"/>
    <property type="gene ID" value="GAUT013546"/>
</dbReference>
<evidence type="ECO:0000313" key="5">
    <source>
        <dbReference type="Proteomes" id="UP000078200"/>
    </source>
</evidence>
<dbReference type="VEuPathDB" id="VectorBase:GAUT013546"/>
<keyword evidence="1 2" id="KW-0694">RNA-binding</keyword>
<proteinExistence type="predicted"/>
<dbReference type="SUPFAM" id="SSF54928">
    <property type="entry name" value="RNA-binding domain, RBD"/>
    <property type="match status" value="1"/>
</dbReference>
<dbReference type="InterPro" id="IPR000504">
    <property type="entry name" value="RRM_dom"/>
</dbReference>
<dbReference type="SMART" id="SM00360">
    <property type="entry name" value="RRM"/>
    <property type="match status" value="1"/>
</dbReference>
<sequence>MRAKLESVFENCLEVVLAGKTYCNCLVTPLYLFFNIKHRTVEAKRGLPRPEREASENKNFSEKKLFVGGLKDNHDESCLTEYFSEFGKVVSIKILTDKTTGKRRGFAFVEFDDYNAVDKAICGATRAALTQHQAVRGVQVKSKTLRQRVKESGSFEMVCHVVRNKNLLSFMYFLWRV</sequence>